<gene>
    <name evidence="2" type="ORF">TRUGW13939_11202</name>
</gene>
<dbReference type="RefSeq" id="XP_035350203.1">
    <property type="nucleotide sequence ID" value="XM_035494310.1"/>
</dbReference>
<name>A0A7H8RC40_TALRU</name>
<sequence>MFSRIERSLLDRGHVRTAITVQNAAKVTAALCPPYCFLIHRQTAWVKKILEREFKVMDTILAEVADIQNADRIEKLQKLNGELTQNEKESLEEIQNRISDHEHACGISFAKDTFHPLRKKSRTHASPSAAAVHITVVVAIVTEAHPEFLV</sequence>
<evidence type="ECO:0000313" key="2">
    <source>
        <dbReference type="EMBL" id="QKX64029.1"/>
    </source>
</evidence>
<evidence type="ECO:0000313" key="3">
    <source>
        <dbReference type="Proteomes" id="UP000509510"/>
    </source>
</evidence>
<dbReference type="GeneID" id="55998680"/>
<protein>
    <submittedName>
        <fullName evidence="2">Uncharacterized protein</fullName>
    </submittedName>
</protein>
<dbReference type="OrthoDB" id="4227134at2759"/>
<feature type="coiled-coil region" evidence="1">
    <location>
        <begin position="73"/>
        <end position="104"/>
    </location>
</feature>
<accession>A0A7H8RC40</accession>
<keyword evidence="1" id="KW-0175">Coiled coil</keyword>
<dbReference type="EMBL" id="CP055903">
    <property type="protein sequence ID" value="QKX64029.1"/>
    <property type="molecule type" value="Genomic_DNA"/>
</dbReference>
<dbReference type="AlphaFoldDB" id="A0A7H8RC40"/>
<dbReference type="KEGG" id="trg:TRUGW13939_11202"/>
<evidence type="ECO:0000256" key="1">
    <source>
        <dbReference type="SAM" id="Coils"/>
    </source>
</evidence>
<proteinExistence type="predicted"/>
<reference evidence="3" key="1">
    <citation type="submission" date="2020-06" db="EMBL/GenBank/DDBJ databases">
        <title>A chromosome-scale genome assembly of Talaromyces rugulosus W13939.</title>
        <authorList>
            <person name="Wang B."/>
            <person name="Guo L."/>
            <person name="Ye K."/>
            <person name="Wang L."/>
        </authorList>
    </citation>
    <scope>NUCLEOTIDE SEQUENCE [LARGE SCALE GENOMIC DNA]</scope>
    <source>
        <strain evidence="3">W13939</strain>
    </source>
</reference>
<keyword evidence="3" id="KW-1185">Reference proteome</keyword>
<dbReference type="Proteomes" id="UP000509510">
    <property type="component" value="Chromosome VI"/>
</dbReference>
<organism evidence="2 3">
    <name type="scientific">Talaromyces rugulosus</name>
    <name type="common">Penicillium rugulosum</name>
    <dbReference type="NCBI Taxonomy" id="121627"/>
    <lineage>
        <taxon>Eukaryota</taxon>
        <taxon>Fungi</taxon>
        <taxon>Dikarya</taxon>
        <taxon>Ascomycota</taxon>
        <taxon>Pezizomycotina</taxon>
        <taxon>Eurotiomycetes</taxon>
        <taxon>Eurotiomycetidae</taxon>
        <taxon>Eurotiales</taxon>
        <taxon>Trichocomaceae</taxon>
        <taxon>Talaromyces</taxon>
        <taxon>Talaromyces sect. Islandici</taxon>
    </lineage>
</organism>